<organism evidence="2 3">
    <name type="scientific">Eublepharis macularius</name>
    <name type="common">Leopard gecko</name>
    <name type="synonym">Cyrtodactylus macularius</name>
    <dbReference type="NCBI Taxonomy" id="481883"/>
    <lineage>
        <taxon>Eukaryota</taxon>
        <taxon>Metazoa</taxon>
        <taxon>Chordata</taxon>
        <taxon>Craniata</taxon>
        <taxon>Vertebrata</taxon>
        <taxon>Euteleostomi</taxon>
        <taxon>Lepidosauria</taxon>
        <taxon>Squamata</taxon>
        <taxon>Bifurcata</taxon>
        <taxon>Gekkota</taxon>
        <taxon>Eublepharidae</taxon>
        <taxon>Eublepharinae</taxon>
        <taxon>Eublepharis</taxon>
    </lineage>
</organism>
<dbReference type="RefSeq" id="XP_054842333.1">
    <property type="nucleotide sequence ID" value="XM_054986358.1"/>
</dbReference>
<dbReference type="GO" id="GO:0005737">
    <property type="term" value="C:cytoplasm"/>
    <property type="evidence" value="ECO:0007669"/>
    <property type="project" value="TreeGrafter"/>
</dbReference>
<dbReference type="AlphaFoldDB" id="A0AA97JPY9"/>
<dbReference type="GO" id="GO:0005634">
    <property type="term" value="C:nucleus"/>
    <property type="evidence" value="ECO:0007669"/>
    <property type="project" value="TreeGrafter"/>
</dbReference>
<proteinExistence type="predicted"/>
<protein>
    <submittedName>
        <fullName evidence="3">Sperm-associated antigen 8 isoform X1</fullName>
    </submittedName>
</protein>
<dbReference type="Pfam" id="PF22584">
    <property type="entry name" value="CFAP143"/>
    <property type="match status" value="1"/>
</dbReference>
<dbReference type="GO" id="GO:0008017">
    <property type="term" value="F:microtubule binding"/>
    <property type="evidence" value="ECO:0007669"/>
    <property type="project" value="InterPro"/>
</dbReference>
<dbReference type="InterPro" id="IPR026124">
    <property type="entry name" value="Sperm-assoc_Ag8"/>
</dbReference>
<dbReference type="PANTHER" id="PTHR15510:SF5">
    <property type="entry name" value="SPERM-ASSOCIATED ANTIGEN 8"/>
    <property type="match status" value="1"/>
</dbReference>
<gene>
    <name evidence="3" type="primary">SPAG8</name>
</gene>
<feature type="region of interest" description="Disordered" evidence="1">
    <location>
        <begin position="25"/>
        <end position="67"/>
    </location>
</feature>
<evidence type="ECO:0000256" key="1">
    <source>
        <dbReference type="SAM" id="MobiDB-lite"/>
    </source>
</evidence>
<accession>A0AA97JPY9</accession>
<dbReference type="KEGG" id="emc:129334335"/>
<evidence type="ECO:0000313" key="2">
    <source>
        <dbReference type="Proteomes" id="UP001190640"/>
    </source>
</evidence>
<sequence length="298" mass="32633">MGGPPQQGAGARSCRRCTCARFSGPAPRAAAGLHGDRRATPPALEGGMEAPGSELAPGPEAERAAGPVERPACAVELPPCPGRPGPVLAVLPPRLEMAAACAPPEPPPEPPARGHCLLRNWQEERATNHLDHVPSPRGGTEGFFYRHGHQGLLTLQDLAGLAKSTTMKDSYQRPWRMGLPARGQREAMMEWLLYQKYSKEVFEKEVDPPPSPMDSLSTTHRDYRREGFLLVPPSPTKPHDYRTEQPRSFWLAHAQQVPGVSSIRTDDTPFKKCATFTTPVTECLDQPMPYGPENYPKL</sequence>
<dbReference type="Proteomes" id="UP001190640">
    <property type="component" value="Chromosome 8"/>
</dbReference>
<name>A0AA97JPY9_EUBMA</name>
<dbReference type="GO" id="GO:0045944">
    <property type="term" value="P:positive regulation of transcription by RNA polymerase II"/>
    <property type="evidence" value="ECO:0007669"/>
    <property type="project" value="TreeGrafter"/>
</dbReference>
<reference evidence="3" key="1">
    <citation type="submission" date="2025-08" db="UniProtKB">
        <authorList>
            <consortium name="RefSeq"/>
        </authorList>
    </citation>
    <scope>IDENTIFICATION</scope>
    <source>
        <tissue evidence="3">Blood</tissue>
    </source>
</reference>
<evidence type="ECO:0000313" key="3">
    <source>
        <dbReference type="RefSeq" id="XP_054842333.1"/>
    </source>
</evidence>
<dbReference type="PANTHER" id="PTHR15510">
    <property type="entry name" value="SPERM-ASSOCIATED ANTIGEN 8"/>
    <property type="match status" value="1"/>
</dbReference>
<feature type="compositionally biased region" description="Low complexity" evidence="1">
    <location>
        <begin position="54"/>
        <end position="67"/>
    </location>
</feature>
<dbReference type="GeneID" id="129334335"/>
<dbReference type="CTD" id="26206"/>
<keyword evidence="2" id="KW-1185">Reference proteome</keyword>